<dbReference type="InterPro" id="IPR013578">
    <property type="entry name" value="Peptidase_M16C_assoc"/>
</dbReference>
<dbReference type="OrthoDB" id="9762027at2"/>
<dbReference type="SMART" id="SM01264">
    <property type="entry name" value="M16C_associated"/>
    <property type="match status" value="1"/>
</dbReference>
<dbReference type="GO" id="GO:0046872">
    <property type="term" value="F:metal ion binding"/>
    <property type="evidence" value="ECO:0007669"/>
    <property type="project" value="InterPro"/>
</dbReference>
<evidence type="ECO:0000313" key="2">
    <source>
        <dbReference type="EMBL" id="SHF97783.1"/>
    </source>
</evidence>
<dbReference type="PANTHER" id="PTHR43016:SF13">
    <property type="entry name" value="PRESEQUENCE PROTEASE, MITOCHONDRIAL"/>
    <property type="match status" value="1"/>
</dbReference>
<dbReference type="SUPFAM" id="SSF63411">
    <property type="entry name" value="LuxS/MPP-like metallohydrolase"/>
    <property type="match status" value="4"/>
</dbReference>
<organism evidence="2 3">
    <name type="scientific">Desulfacinum infernum DSM 9756</name>
    <dbReference type="NCBI Taxonomy" id="1121391"/>
    <lineage>
        <taxon>Bacteria</taxon>
        <taxon>Pseudomonadati</taxon>
        <taxon>Thermodesulfobacteriota</taxon>
        <taxon>Syntrophobacteria</taxon>
        <taxon>Syntrophobacterales</taxon>
        <taxon>Syntrophobacteraceae</taxon>
        <taxon>Desulfacinum</taxon>
    </lineage>
</organism>
<dbReference type="Proteomes" id="UP000184076">
    <property type="component" value="Unassembled WGS sequence"/>
</dbReference>
<dbReference type="Gene3D" id="3.30.830.10">
    <property type="entry name" value="Metalloenzyme, LuxS/M16 peptidase-like"/>
    <property type="match status" value="4"/>
</dbReference>
<feature type="domain" description="Peptidase M16C associated" evidence="1">
    <location>
        <begin position="457"/>
        <end position="706"/>
    </location>
</feature>
<protein>
    <submittedName>
        <fullName evidence="2">Pre-sequence protease. Metallo peptidase. MEROPS family M16C</fullName>
    </submittedName>
</protein>
<dbReference type="STRING" id="1121391.SAMN02745206_03034"/>
<keyword evidence="2" id="KW-0378">Hydrolase</keyword>
<dbReference type="AlphaFoldDB" id="A0A1M5G230"/>
<evidence type="ECO:0000313" key="3">
    <source>
        <dbReference type="Proteomes" id="UP000184076"/>
    </source>
</evidence>
<dbReference type="InterPro" id="IPR007863">
    <property type="entry name" value="Peptidase_M16_C"/>
</dbReference>
<gene>
    <name evidence="2" type="ORF">SAMN02745206_03034</name>
</gene>
<proteinExistence type="predicted"/>
<reference evidence="3" key="1">
    <citation type="submission" date="2016-11" db="EMBL/GenBank/DDBJ databases">
        <authorList>
            <person name="Varghese N."/>
            <person name="Submissions S."/>
        </authorList>
    </citation>
    <scope>NUCLEOTIDE SEQUENCE [LARGE SCALE GENOMIC DNA]</scope>
    <source>
        <strain evidence="3">DSM 9756</strain>
    </source>
</reference>
<dbReference type="Pfam" id="PF22516">
    <property type="entry name" value="PreP_C"/>
    <property type="match status" value="1"/>
</dbReference>
<name>A0A1M5G230_9BACT</name>
<dbReference type="EMBL" id="FQVB01000034">
    <property type="protein sequence ID" value="SHF97783.1"/>
    <property type="molecule type" value="Genomic_DNA"/>
</dbReference>
<dbReference type="GO" id="GO:0016485">
    <property type="term" value="P:protein processing"/>
    <property type="evidence" value="ECO:0007669"/>
    <property type="project" value="TreeGrafter"/>
</dbReference>
<dbReference type="InterPro" id="IPR011765">
    <property type="entry name" value="Pept_M16_N"/>
</dbReference>
<dbReference type="InterPro" id="IPR055130">
    <property type="entry name" value="PreP_C"/>
</dbReference>
<dbReference type="Pfam" id="PF05193">
    <property type="entry name" value="Peptidase_M16_C"/>
    <property type="match status" value="1"/>
</dbReference>
<keyword evidence="2" id="KW-0645">Protease</keyword>
<sequence>MSWSDAFEPVGQTFIEEIRTRASIYRHKPTGARLLSMENDDENKVFGVTFRTPPRDATGLPHILEHSVLCGSRKYPVKEPFVELLKGSLQTFLNAFTYPDKTCYPVASQNHQDFYNLIDVYLDAVFHPRLTPWVFKQEGWHYELEKPEDPLTYKGVVYNEMRGAYSSPDRLVIEYAQHSLFPDTPYGVDSGGDPRVIPTLTYEQFKAFHETFYHPSNAWFFFYGDDDPERRFQILQDYLKDFDARPVESAIPLQPRFTEPVRLTRTYAAGEAQTARAFVTVNWLLPETEPPEQNLALHILEYALLGMPASPLRKALIDSGLGEDLCGVGLEGELRQMMFSTGLRGVLQENVDKVESLILDTLEGLARTGLPEETVEAALNTVEFRLRENNTGSYPRGLALMLRSLSTWLYDGHPLSLVAFERPLEEAKRKILSDARYLEGLLETHWLHNPHRTTVILLPDPELERRREEEEARKLQAVKASLSPEEVERIIEETRMLREMQQKPDPPEALASIPRLRLEDLDRHNKIIPAEEGALAGVPALTHDLFTGGILYLDLAFDLKAVPQRLLPYVPLFGRALLELGTEKEDYVSLTQRISRTTGGIFTQTNAGAFSDGEEFGAWMFVRGKAMVRQAPDLCGILRDVVTAVHLDNRTRFRQMVLESKARREARLIPEGHRFVSRRLKAAFHPADWVQEKMKGVDSLPFLRELAQRVESDWPSVLEDLEALRRCILDRSRLRANVTLDAASWKDIRSTVEELLQAVPDHGGPDAAWQPDALPAHEGLAVPAQVHYVAKGAPLRSHGFRFRGSDLVVSHFLRTAWLWDQVRVQGGAYGAFSQLDRFAGTFAFVSYRDPNLEKTLEVYDRTVDFLRNLALPREELTKSIIGVIGDLDRHLLPDAKGFTSFVRHLTGDDEESRQRMRQEVLETSPEDFRRFADALEVVRDRGRVAVLGPEEALRRLRDRLTITQVL</sequence>
<dbReference type="Pfam" id="PF00675">
    <property type="entry name" value="Peptidase_M16"/>
    <property type="match status" value="1"/>
</dbReference>
<dbReference type="Pfam" id="PF08367">
    <property type="entry name" value="M16C_assoc"/>
    <property type="match status" value="1"/>
</dbReference>
<keyword evidence="3" id="KW-1185">Reference proteome</keyword>
<dbReference type="InterPro" id="IPR011249">
    <property type="entry name" value="Metalloenz_LuxS/M16"/>
</dbReference>
<dbReference type="GO" id="GO:0004222">
    <property type="term" value="F:metalloendopeptidase activity"/>
    <property type="evidence" value="ECO:0007669"/>
    <property type="project" value="TreeGrafter"/>
</dbReference>
<accession>A0A1M5G230</accession>
<evidence type="ECO:0000259" key="1">
    <source>
        <dbReference type="SMART" id="SM01264"/>
    </source>
</evidence>
<dbReference type="FunFam" id="3.30.830.10:FF:000034">
    <property type="entry name" value="presequence protease 1, chloroplastic/mitochondrial"/>
    <property type="match status" value="1"/>
</dbReference>
<dbReference type="RefSeq" id="WP_073040936.1">
    <property type="nucleotide sequence ID" value="NZ_FQVB01000034.1"/>
</dbReference>
<dbReference type="PANTHER" id="PTHR43016">
    <property type="entry name" value="PRESEQUENCE PROTEASE"/>
    <property type="match status" value="1"/>
</dbReference>